<keyword evidence="5" id="KW-1185">Reference proteome</keyword>
<dbReference type="InterPro" id="IPR028344">
    <property type="entry name" value="ParE1/4"/>
</dbReference>
<reference evidence="4" key="1">
    <citation type="submission" date="2022-10" db="EMBL/GenBank/DDBJ databases">
        <authorList>
            <person name="Yu W.X."/>
        </authorList>
    </citation>
    <scope>NUCLEOTIDE SEQUENCE</scope>
    <source>
        <strain evidence="4">AAT</strain>
    </source>
</reference>
<sequence length="99" mass="11719">MAKFYLTNKAVKDLANIWNYTFETWSENQADNYYQTLLENCQDIAENPLIGKAYFSVAKSLLGLHVNKHIIFYRKVSEDYIEITRILHEMMDLKSHLIE</sequence>
<evidence type="ECO:0000313" key="5">
    <source>
        <dbReference type="Proteomes" id="UP001209229"/>
    </source>
</evidence>
<evidence type="ECO:0000256" key="1">
    <source>
        <dbReference type="ARBA" id="ARBA00006226"/>
    </source>
</evidence>
<organism evidence="4 5">
    <name type="scientific">Plebeiibacterium sediminum</name>
    <dbReference type="NCBI Taxonomy" id="2992112"/>
    <lineage>
        <taxon>Bacteria</taxon>
        <taxon>Pseudomonadati</taxon>
        <taxon>Bacteroidota</taxon>
        <taxon>Bacteroidia</taxon>
        <taxon>Marinilabiliales</taxon>
        <taxon>Marinilabiliaceae</taxon>
        <taxon>Plebeiibacterium</taxon>
    </lineage>
</organism>
<dbReference type="RefSeq" id="WP_301191187.1">
    <property type="nucleotide sequence ID" value="NZ_JAPDPJ010000033.1"/>
</dbReference>
<evidence type="ECO:0000313" key="4">
    <source>
        <dbReference type="EMBL" id="MCW3787622.1"/>
    </source>
</evidence>
<accession>A0AAE3SFZ9</accession>
<name>A0AAE3SFZ9_9BACT</name>
<dbReference type="InterPro" id="IPR007712">
    <property type="entry name" value="RelE/ParE_toxin"/>
</dbReference>
<dbReference type="Proteomes" id="UP001209229">
    <property type="component" value="Unassembled WGS sequence"/>
</dbReference>
<dbReference type="PANTHER" id="PTHR33755:SF9">
    <property type="entry name" value="TOXIN PARE1"/>
    <property type="match status" value="1"/>
</dbReference>
<dbReference type="AlphaFoldDB" id="A0AAE3SFZ9"/>
<comment type="caution">
    <text evidence="4">The sequence shown here is derived from an EMBL/GenBank/DDBJ whole genome shotgun (WGS) entry which is preliminary data.</text>
</comment>
<dbReference type="InterPro" id="IPR035093">
    <property type="entry name" value="RelE/ParE_toxin_dom_sf"/>
</dbReference>
<evidence type="ECO:0000256" key="3">
    <source>
        <dbReference type="PIRNR" id="PIRNR029218"/>
    </source>
</evidence>
<gene>
    <name evidence="4" type="ORF">OM075_14195</name>
</gene>
<keyword evidence="2" id="KW-1277">Toxin-antitoxin system</keyword>
<dbReference type="EMBL" id="JAPDPJ010000033">
    <property type="protein sequence ID" value="MCW3787622.1"/>
    <property type="molecule type" value="Genomic_DNA"/>
</dbReference>
<dbReference type="PIRSF" id="PIRSF029218">
    <property type="entry name" value="ParE"/>
    <property type="match status" value="1"/>
</dbReference>
<dbReference type="PANTHER" id="PTHR33755">
    <property type="entry name" value="TOXIN PARE1-RELATED"/>
    <property type="match status" value="1"/>
</dbReference>
<dbReference type="InterPro" id="IPR051803">
    <property type="entry name" value="TA_system_RelE-like_toxin"/>
</dbReference>
<evidence type="ECO:0000256" key="2">
    <source>
        <dbReference type="ARBA" id="ARBA00022649"/>
    </source>
</evidence>
<dbReference type="Gene3D" id="3.30.2310.20">
    <property type="entry name" value="RelE-like"/>
    <property type="match status" value="1"/>
</dbReference>
<dbReference type="Pfam" id="PF05016">
    <property type="entry name" value="ParE_toxin"/>
    <property type="match status" value="1"/>
</dbReference>
<protein>
    <recommendedName>
        <fullName evidence="3">Toxin</fullName>
    </recommendedName>
</protein>
<comment type="similarity">
    <text evidence="1 3">Belongs to the RelE toxin family.</text>
</comment>
<proteinExistence type="inferred from homology"/>